<keyword evidence="1" id="KW-0812">Transmembrane</keyword>
<comment type="caution">
    <text evidence="3">The sequence shown here is derived from an EMBL/GenBank/DDBJ whole genome shotgun (WGS) entry which is preliminary data.</text>
</comment>
<dbReference type="EMBL" id="BMIO01000007">
    <property type="protein sequence ID" value="GGD49433.1"/>
    <property type="molecule type" value="Genomic_DNA"/>
</dbReference>
<feature type="transmembrane region" description="Helical" evidence="1">
    <location>
        <begin position="146"/>
        <end position="167"/>
    </location>
</feature>
<sequence length="418" mass="45678">MTDDNSQPQVVADTRRIPVIDLARGFAILGILVINVTTMAGPGLASGTPDWHGHAGAHDWASFTVTWLFFEGKMRALFATLFGVSLALFLSRGDEGARIVEQVRRLLWLAIFGYLHFALFWWGDILFTYAIAGMIALLFKDLPPSRLFIMGIGAYMFVSFAAAGQVWSTLVAAHAVHAGTASEMEAGFVAQNAAFFAERSGMKMAEYALPFWQAVQYRMTVMPTYPFTLASEAVFEALPLMLCGMALARSGFFTGAWPRKWLMLMAIVGAALGLGWYGAMLAYEASQGFGIVAASLLPYRIGLIGRFLMTASYLALIALFGAYLVRGWLGQRIAAAGRMAFSNYLGSTVVMTFLLHGWGLGLAAREYGHTALMAFVLLGWALILGWSKPWLARFGIGPLEWLWRMLAGVGIRKARTAS</sequence>
<feature type="transmembrane region" description="Helical" evidence="1">
    <location>
        <begin position="303"/>
        <end position="329"/>
    </location>
</feature>
<feature type="transmembrane region" description="Helical" evidence="1">
    <location>
        <begin position="261"/>
        <end position="283"/>
    </location>
</feature>
<reference evidence="3 4" key="1">
    <citation type="journal article" date="2014" name="Int. J. Syst. Evol. Microbiol.">
        <title>Complete genome sequence of Corynebacterium casei LMG S-19264T (=DSM 44701T), isolated from a smear-ripened cheese.</title>
        <authorList>
            <consortium name="US DOE Joint Genome Institute (JGI-PGF)"/>
            <person name="Walter F."/>
            <person name="Albersmeier A."/>
            <person name="Kalinowski J."/>
            <person name="Ruckert C."/>
        </authorList>
    </citation>
    <scope>NUCLEOTIDE SEQUENCE [LARGE SCALE GENOMIC DNA]</scope>
    <source>
        <strain evidence="3 4">CGMCC 1.15358</strain>
    </source>
</reference>
<keyword evidence="4" id="KW-1185">Reference proteome</keyword>
<evidence type="ECO:0000256" key="1">
    <source>
        <dbReference type="SAM" id="Phobius"/>
    </source>
</evidence>
<feature type="domain" description="DUF418" evidence="2">
    <location>
        <begin position="247"/>
        <end position="407"/>
    </location>
</feature>
<proteinExistence type="predicted"/>
<dbReference type="OrthoDB" id="9807744at2"/>
<feature type="transmembrane region" description="Helical" evidence="1">
    <location>
        <begin position="77"/>
        <end position="94"/>
    </location>
</feature>
<dbReference type="PANTHER" id="PTHR30590">
    <property type="entry name" value="INNER MEMBRANE PROTEIN"/>
    <property type="match status" value="1"/>
</dbReference>
<keyword evidence="1" id="KW-1133">Transmembrane helix</keyword>
<evidence type="ECO:0000259" key="2">
    <source>
        <dbReference type="Pfam" id="PF04235"/>
    </source>
</evidence>
<evidence type="ECO:0000313" key="4">
    <source>
        <dbReference type="Proteomes" id="UP000598997"/>
    </source>
</evidence>
<dbReference type="InterPro" id="IPR052529">
    <property type="entry name" value="Bact_Transport_Assoc"/>
</dbReference>
<feature type="transmembrane region" description="Helical" evidence="1">
    <location>
        <begin position="367"/>
        <end position="386"/>
    </location>
</feature>
<dbReference type="Pfam" id="PF04235">
    <property type="entry name" value="DUF418"/>
    <property type="match status" value="1"/>
</dbReference>
<feature type="transmembrane region" description="Helical" evidence="1">
    <location>
        <begin position="341"/>
        <end position="361"/>
    </location>
</feature>
<dbReference type="RefSeq" id="WP_066764032.1">
    <property type="nucleotide sequence ID" value="NZ_BMIO01000007.1"/>
</dbReference>
<dbReference type="InterPro" id="IPR007349">
    <property type="entry name" value="DUF418"/>
</dbReference>
<accession>A0A916YKE8</accession>
<feature type="transmembrane region" description="Helical" evidence="1">
    <location>
        <begin position="25"/>
        <end position="45"/>
    </location>
</feature>
<feature type="transmembrane region" description="Helical" evidence="1">
    <location>
        <begin position="106"/>
        <end position="139"/>
    </location>
</feature>
<name>A0A916YKE8_9SPHN</name>
<gene>
    <name evidence="3" type="ORF">GCM10010989_24640</name>
</gene>
<evidence type="ECO:0000313" key="3">
    <source>
        <dbReference type="EMBL" id="GGD49433.1"/>
    </source>
</evidence>
<dbReference type="AlphaFoldDB" id="A0A916YKE8"/>
<keyword evidence="1" id="KW-0472">Membrane</keyword>
<protein>
    <recommendedName>
        <fullName evidence="2">DUF418 domain-containing protein</fullName>
    </recommendedName>
</protein>
<dbReference type="Proteomes" id="UP000598997">
    <property type="component" value="Unassembled WGS sequence"/>
</dbReference>
<organism evidence="3 4">
    <name type="scientific">Croceicoccus pelagius</name>
    <dbReference type="NCBI Taxonomy" id="1703341"/>
    <lineage>
        <taxon>Bacteria</taxon>
        <taxon>Pseudomonadati</taxon>
        <taxon>Pseudomonadota</taxon>
        <taxon>Alphaproteobacteria</taxon>
        <taxon>Sphingomonadales</taxon>
        <taxon>Erythrobacteraceae</taxon>
        <taxon>Croceicoccus</taxon>
    </lineage>
</organism>
<dbReference type="PANTHER" id="PTHR30590:SF2">
    <property type="entry name" value="INNER MEMBRANE PROTEIN"/>
    <property type="match status" value="1"/>
</dbReference>